<evidence type="ECO:0000256" key="1">
    <source>
        <dbReference type="SAM" id="Phobius"/>
    </source>
</evidence>
<evidence type="ECO:0000313" key="2">
    <source>
        <dbReference type="EMBL" id="CAI6368062.1"/>
    </source>
</evidence>
<dbReference type="EMBL" id="CARXXK010000005">
    <property type="protein sequence ID" value="CAI6368062.1"/>
    <property type="molecule type" value="Genomic_DNA"/>
</dbReference>
<protein>
    <submittedName>
        <fullName evidence="2">Uncharacterized protein</fullName>
    </submittedName>
</protein>
<organism evidence="2 3">
    <name type="scientific">Macrosiphum euphorbiae</name>
    <name type="common">potato aphid</name>
    <dbReference type="NCBI Taxonomy" id="13131"/>
    <lineage>
        <taxon>Eukaryota</taxon>
        <taxon>Metazoa</taxon>
        <taxon>Ecdysozoa</taxon>
        <taxon>Arthropoda</taxon>
        <taxon>Hexapoda</taxon>
        <taxon>Insecta</taxon>
        <taxon>Pterygota</taxon>
        <taxon>Neoptera</taxon>
        <taxon>Paraneoptera</taxon>
        <taxon>Hemiptera</taxon>
        <taxon>Sternorrhyncha</taxon>
        <taxon>Aphidomorpha</taxon>
        <taxon>Aphidoidea</taxon>
        <taxon>Aphididae</taxon>
        <taxon>Macrosiphini</taxon>
        <taxon>Macrosiphum</taxon>
    </lineage>
</organism>
<dbReference type="AlphaFoldDB" id="A0AAV0XJ53"/>
<sequence>MFLSYSAVPLFAFTILLNFFFLYSPIESAINGMIYDTCQDCLASPCHANANRPCISRSDGGYFCFTCDTENGNQQFYSEDECKKGCLDPKWSCNCNDACFVCIANDAIKNASLANCDLPTKEDLDVTCV</sequence>
<evidence type="ECO:0000313" key="3">
    <source>
        <dbReference type="Proteomes" id="UP001160148"/>
    </source>
</evidence>
<keyword evidence="3" id="KW-1185">Reference proteome</keyword>
<dbReference type="Proteomes" id="UP001160148">
    <property type="component" value="Unassembled WGS sequence"/>
</dbReference>
<gene>
    <name evidence="2" type="ORF">MEUPH1_LOCUS22466</name>
</gene>
<feature type="transmembrane region" description="Helical" evidence="1">
    <location>
        <begin position="6"/>
        <end position="23"/>
    </location>
</feature>
<name>A0AAV0XJ53_9HEMI</name>
<proteinExistence type="predicted"/>
<keyword evidence="1" id="KW-0472">Membrane</keyword>
<comment type="caution">
    <text evidence="2">The sequence shown here is derived from an EMBL/GenBank/DDBJ whole genome shotgun (WGS) entry which is preliminary data.</text>
</comment>
<reference evidence="2 3" key="1">
    <citation type="submission" date="2023-01" db="EMBL/GenBank/DDBJ databases">
        <authorList>
            <person name="Whitehead M."/>
        </authorList>
    </citation>
    <scope>NUCLEOTIDE SEQUENCE [LARGE SCALE GENOMIC DNA]</scope>
</reference>
<keyword evidence="1" id="KW-1133">Transmembrane helix</keyword>
<accession>A0AAV0XJ53</accession>
<keyword evidence="1" id="KW-0812">Transmembrane</keyword>